<dbReference type="EMBL" id="BMAU01021219">
    <property type="protein sequence ID" value="GFY00283.1"/>
    <property type="molecule type" value="Genomic_DNA"/>
</dbReference>
<evidence type="ECO:0000313" key="2">
    <source>
        <dbReference type="Proteomes" id="UP000887159"/>
    </source>
</evidence>
<organism evidence="1 2">
    <name type="scientific">Trichonephila clavipes</name>
    <name type="common">Golden silk orbweaver</name>
    <name type="synonym">Nephila clavipes</name>
    <dbReference type="NCBI Taxonomy" id="2585209"/>
    <lineage>
        <taxon>Eukaryota</taxon>
        <taxon>Metazoa</taxon>
        <taxon>Ecdysozoa</taxon>
        <taxon>Arthropoda</taxon>
        <taxon>Chelicerata</taxon>
        <taxon>Arachnida</taxon>
        <taxon>Araneae</taxon>
        <taxon>Araneomorphae</taxon>
        <taxon>Entelegynae</taxon>
        <taxon>Araneoidea</taxon>
        <taxon>Nephilidae</taxon>
        <taxon>Trichonephila</taxon>
    </lineage>
</organism>
<protein>
    <submittedName>
        <fullName evidence="1">Uncharacterized protein</fullName>
    </submittedName>
</protein>
<name>A0A8X6RW81_TRICX</name>
<sequence length="93" mass="10622">MHLIFGLTKGNAQAAERLNSERYPRRDAPDCWMFVNWHHNLCQYGSLGDNSNNDESLNDCCDAGLFPNALLNNASKRRMKTFPTMICYAHLSK</sequence>
<accession>A0A8X6RW81</accession>
<dbReference type="Proteomes" id="UP000887159">
    <property type="component" value="Unassembled WGS sequence"/>
</dbReference>
<dbReference type="AlphaFoldDB" id="A0A8X6RW81"/>
<comment type="caution">
    <text evidence="1">The sequence shown here is derived from an EMBL/GenBank/DDBJ whole genome shotgun (WGS) entry which is preliminary data.</text>
</comment>
<reference evidence="1" key="1">
    <citation type="submission" date="2020-08" db="EMBL/GenBank/DDBJ databases">
        <title>Multicomponent nature underlies the extraordinary mechanical properties of spider dragline silk.</title>
        <authorList>
            <person name="Kono N."/>
            <person name="Nakamura H."/>
            <person name="Mori M."/>
            <person name="Yoshida Y."/>
            <person name="Ohtoshi R."/>
            <person name="Malay A.D."/>
            <person name="Moran D.A.P."/>
            <person name="Tomita M."/>
            <person name="Numata K."/>
            <person name="Arakawa K."/>
        </authorList>
    </citation>
    <scope>NUCLEOTIDE SEQUENCE</scope>
</reference>
<proteinExistence type="predicted"/>
<keyword evidence="2" id="KW-1185">Reference proteome</keyword>
<evidence type="ECO:0000313" key="1">
    <source>
        <dbReference type="EMBL" id="GFY00283.1"/>
    </source>
</evidence>
<gene>
    <name evidence="1" type="ORF">TNCV_4710851</name>
</gene>